<dbReference type="SMART" id="SM00387">
    <property type="entry name" value="HATPase_c"/>
    <property type="match status" value="1"/>
</dbReference>
<dbReference type="PANTHER" id="PTHR45436:SF5">
    <property type="entry name" value="SENSOR HISTIDINE KINASE TRCS"/>
    <property type="match status" value="1"/>
</dbReference>
<comment type="catalytic activity">
    <reaction evidence="1">
        <text>ATP + protein L-histidine = ADP + protein N-phospho-L-histidine.</text>
        <dbReference type="EC" id="2.7.13.3"/>
    </reaction>
</comment>
<keyword evidence="9" id="KW-0902">Two-component regulatory system</keyword>
<keyword evidence="6 11" id="KW-0812">Transmembrane</keyword>
<dbReference type="InterPro" id="IPR003660">
    <property type="entry name" value="HAMP_dom"/>
</dbReference>
<evidence type="ECO:0000256" key="9">
    <source>
        <dbReference type="ARBA" id="ARBA00023012"/>
    </source>
</evidence>
<dbReference type="PROSITE" id="PS50109">
    <property type="entry name" value="HIS_KIN"/>
    <property type="match status" value="1"/>
</dbReference>
<name>A0ABX1F7J5_9PROT</name>
<dbReference type="PRINTS" id="PR00344">
    <property type="entry name" value="BCTRLSENSOR"/>
</dbReference>
<keyword evidence="5" id="KW-0808">Transferase</keyword>
<evidence type="ECO:0000256" key="11">
    <source>
        <dbReference type="SAM" id="Phobius"/>
    </source>
</evidence>
<evidence type="ECO:0000313" key="15">
    <source>
        <dbReference type="Proteomes" id="UP000765160"/>
    </source>
</evidence>
<feature type="domain" description="Histidine kinase" evidence="12">
    <location>
        <begin position="233"/>
        <end position="426"/>
    </location>
</feature>
<evidence type="ECO:0000256" key="3">
    <source>
        <dbReference type="ARBA" id="ARBA00012438"/>
    </source>
</evidence>
<accession>A0ABX1F7J5</accession>
<evidence type="ECO:0000256" key="6">
    <source>
        <dbReference type="ARBA" id="ARBA00022692"/>
    </source>
</evidence>
<dbReference type="InterPro" id="IPR050428">
    <property type="entry name" value="TCS_sensor_his_kinase"/>
</dbReference>
<keyword evidence="15" id="KW-1185">Reference proteome</keyword>
<evidence type="ECO:0000313" key="14">
    <source>
        <dbReference type="EMBL" id="NKE48339.1"/>
    </source>
</evidence>
<protein>
    <recommendedName>
        <fullName evidence="3">histidine kinase</fullName>
        <ecNumber evidence="3">2.7.13.3</ecNumber>
    </recommendedName>
</protein>
<dbReference type="SUPFAM" id="SSF55874">
    <property type="entry name" value="ATPase domain of HSP90 chaperone/DNA topoisomerase II/histidine kinase"/>
    <property type="match status" value="1"/>
</dbReference>
<dbReference type="Gene3D" id="3.30.565.10">
    <property type="entry name" value="Histidine kinase-like ATPase, C-terminal domain"/>
    <property type="match status" value="1"/>
</dbReference>
<dbReference type="EMBL" id="JAAVTX010000009">
    <property type="protein sequence ID" value="NKE48339.1"/>
    <property type="molecule type" value="Genomic_DNA"/>
</dbReference>
<dbReference type="InterPro" id="IPR036890">
    <property type="entry name" value="HATPase_C_sf"/>
</dbReference>
<evidence type="ECO:0000256" key="7">
    <source>
        <dbReference type="ARBA" id="ARBA00022777"/>
    </source>
</evidence>
<keyword evidence="8 11" id="KW-1133">Transmembrane helix</keyword>
<keyword evidence="4" id="KW-0597">Phosphoprotein</keyword>
<keyword evidence="7 14" id="KW-0418">Kinase</keyword>
<comment type="subcellular location">
    <subcellularLocation>
        <location evidence="2">Membrane</location>
    </subcellularLocation>
</comment>
<proteinExistence type="predicted"/>
<dbReference type="InterPro" id="IPR005467">
    <property type="entry name" value="His_kinase_dom"/>
</dbReference>
<keyword evidence="10 11" id="KW-0472">Membrane</keyword>
<dbReference type="Proteomes" id="UP000765160">
    <property type="component" value="Unassembled WGS sequence"/>
</dbReference>
<dbReference type="PROSITE" id="PS50885">
    <property type="entry name" value="HAMP"/>
    <property type="match status" value="1"/>
</dbReference>
<evidence type="ECO:0000256" key="8">
    <source>
        <dbReference type="ARBA" id="ARBA00022989"/>
    </source>
</evidence>
<comment type="caution">
    <text evidence="14">The sequence shown here is derived from an EMBL/GenBank/DDBJ whole genome shotgun (WGS) entry which is preliminary data.</text>
</comment>
<evidence type="ECO:0000256" key="10">
    <source>
        <dbReference type="ARBA" id="ARBA00023136"/>
    </source>
</evidence>
<evidence type="ECO:0000259" key="12">
    <source>
        <dbReference type="PROSITE" id="PS50109"/>
    </source>
</evidence>
<evidence type="ECO:0000256" key="1">
    <source>
        <dbReference type="ARBA" id="ARBA00000085"/>
    </source>
</evidence>
<evidence type="ECO:0000256" key="4">
    <source>
        <dbReference type="ARBA" id="ARBA00022553"/>
    </source>
</evidence>
<dbReference type="InterPro" id="IPR003594">
    <property type="entry name" value="HATPase_dom"/>
</dbReference>
<dbReference type="EC" id="2.7.13.3" evidence="3"/>
<dbReference type="GO" id="GO:0016301">
    <property type="term" value="F:kinase activity"/>
    <property type="evidence" value="ECO:0007669"/>
    <property type="project" value="UniProtKB-KW"/>
</dbReference>
<reference evidence="14 15" key="1">
    <citation type="submission" date="2020-03" db="EMBL/GenBank/DDBJ databases">
        <title>Roseomonas selenitidurans sp. nov. isolated from soil.</title>
        <authorList>
            <person name="Liu H."/>
        </authorList>
    </citation>
    <scope>NUCLEOTIDE SEQUENCE [LARGE SCALE GENOMIC DNA]</scope>
    <source>
        <strain evidence="14 15">JCM 15073</strain>
    </source>
</reference>
<feature type="transmembrane region" description="Helical" evidence="11">
    <location>
        <begin position="154"/>
        <end position="178"/>
    </location>
</feature>
<dbReference type="InterPro" id="IPR004358">
    <property type="entry name" value="Sig_transdc_His_kin-like_C"/>
</dbReference>
<evidence type="ECO:0000256" key="2">
    <source>
        <dbReference type="ARBA" id="ARBA00004370"/>
    </source>
</evidence>
<evidence type="ECO:0000259" key="13">
    <source>
        <dbReference type="PROSITE" id="PS50885"/>
    </source>
</evidence>
<organism evidence="14 15">
    <name type="scientific">Falsiroseomonas frigidaquae</name>
    <dbReference type="NCBI Taxonomy" id="487318"/>
    <lineage>
        <taxon>Bacteria</taxon>
        <taxon>Pseudomonadati</taxon>
        <taxon>Pseudomonadota</taxon>
        <taxon>Alphaproteobacteria</taxon>
        <taxon>Acetobacterales</taxon>
        <taxon>Roseomonadaceae</taxon>
        <taxon>Falsiroseomonas</taxon>
    </lineage>
</organism>
<evidence type="ECO:0000256" key="5">
    <source>
        <dbReference type="ARBA" id="ARBA00022679"/>
    </source>
</evidence>
<dbReference type="PANTHER" id="PTHR45436">
    <property type="entry name" value="SENSOR HISTIDINE KINASE YKOH"/>
    <property type="match status" value="1"/>
</dbReference>
<gene>
    <name evidence="14" type="ORF">HB662_26425</name>
</gene>
<dbReference type="Pfam" id="PF02518">
    <property type="entry name" value="HATPase_c"/>
    <property type="match status" value="1"/>
</dbReference>
<dbReference type="Gene3D" id="1.10.287.130">
    <property type="match status" value="1"/>
</dbReference>
<sequence>MIRRSLRLRLALLGAVAILAALVGAGFAIDRLLTRAVERGFTQQMDTALLALMARVEVEDSTGQVILEAPPAEPRFDQPLSGWYWQVASGAEVLLRSRSLFDAELRGTSGPGGEALRILRRDYTTPGSPELLTATVAVPQAEIAAARAELTRPLLVSLAVLGLALLAASLVQIGFGLAPLARLQRGLDAVRRGQRARMPQAPHAEVAPLVASLNALLDHKEAMLDRARRHAGDLAHALQTPLAALRNASQDPQVAALVARMEGQIRRHLSRARAAATAGLPGARCAVAPVLEDLAMVLRAAHRDRDLHLEIAADGAPDFAGDRGDLEEMAGNLMDNACKWARRSVRVEARAEGARLLIRIADDGPGMDPAARDAALARGGRLDEAVPGHGLGLAIVAETADLYGGALALEGEGTGLVALLRLPAAS</sequence>
<dbReference type="RefSeq" id="WP_168054629.1">
    <property type="nucleotide sequence ID" value="NZ_JAATJR010000009.1"/>
</dbReference>
<feature type="domain" description="HAMP" evidence="13">
    <location>
        <begin position="174"/>
        <end position="225"/>
    </location>
</feature>